<evidence type="ECO:0008006" key="3">
    <source>
        <dbReference type="Google" id="ProtNLM"/>
    </source>
</evidence>
<sequence>MTITVENPTPTTTFADDWSRWHHAREDSLRDPLGWLSLAGLHWLTDSPARLDGVPGTWWVTDEKVFITAQPADRLDVDGERIGGVQIVTPVEGAPGVSVLNEERVLEVIRRSGQYAVRVHDPAAPALSAFTGVATYPADPRWVVTGRFTAFGQARTVTTGAVVDGLEHHHSAAGIIEFRIGDSHEALLAFGTPDDLKVLFTDATSGVTTYPAARSLAVGAVEADGTVTLDFNRAVNLPCAFTDFATCPVAPRENRLRVAIEAGEQDPKL</sequence>
<dbReference type="RefSeq" id="WP_101463590.1">
    <property type="nucleotide sequence ID" value="NZ_PJMW01000001.1"/>
</dbReference>
<evidence type="ECO:0000313" key="2">
    <source>
        <dbReference type="Proteomes" id="UP000233766"/>
    </source>
</evidence>
<dbReference type="OrthoDB" id="5493262at2"/>
<dbReference type="Pfam" id="PF07920">
    <property type="entry name" value="DUF1684"/>
    <property type="match status" value="1"/>
</dbReference>
<dbReference type="InterPro" id="IPR012467">
    <property type="entry name" value="DUF1684"/>
</dbReference>
<name>A0A2N3WZG5_9NOCA</name>
<keyword evidence="2" id="KW-1185">Reference proteome</keyword>
<gene>
    <name evidence="1" type="ORF">ATK86_1340</name>
</gene>
<dbReference type="Proteomes" id="UP000233766">
    <property type="component" value="Unassembled WGS sequence"/>
</dbReference>
<evidence type="ECO:0000313" key="1">
    <source>
        <dbReference type="EMBL" id="PKV99292.1"/>
    </source>
</evidence>
<dbReference type="AlphaFoldDB" id="A0A2N3WZG5"/>
<dbReference type="PANTHER" id="PTHR41913:SF1">
    <property type="entry name" value="DUF1684 DOMAIN-CONTAINING PROTEIN"/>
    <property type="match status" value="1"/>
</dbReference>
<comment type="caution">
    <text evidence="1">The sequence shown here is derived from an EMBL/GenBank/DDBJ whole genome shotgun (WGS) entry which is preliminary data.</text>
</comment>
<dbReference type="EMBL" id="PJMW01000001">
    <property type="protein sequence ID" value="PKV99292.1"/>
    <property type="molecule type" value="Genomic_DNA"/>
</dbReference>
<accession>A0A2N3WZG5</accession>
<protein>
    <recommendedName>
        <fullName evidence="3">DUF1684 domain-containing protein</fullName>
    </recommendedName>
</protein>
<proteinExistence type="predicted"/>
<dbReference type="PANTHER" id="PTHR41913">
    <property type="entry name" value="DUF1684 DOMAIN-CONTAINING PROTEIN"/>
    <property type="match status" value="1"/>
</dbReference>
<organism evidence="1 2">
    <name type="scientific">Nocardia fluminea</name>
    <dbReference type="NCBI Taxonomy" id="134984"/>
    <lineage>
        <taxon>Bacteria</taxon>
        <taxon>Bacillati</taxon>
        <taxon>Actinomycetota</taxon>
        <taxon>Actinomycetes</taxon>
        <taxon>Mycobacteriales</taxon>
        <taxon>Nocardiaceae</taxon>
        <taxon>Nocardia</taxon>
    </lineage>
</organism>
<reference evidence="1 2" key="1">
    <citation type="submission" date="2017-12" db="EMBL/GenBank/DDBJ databases">
        <title>Sequencing the genomes of 1000 Actinobacteria strains.</title>
        <authorList>
            <person name="Klenk H.-P."/>
        </authorList>
    </citation>
    <scope>NUCLEOTIDE SEQUENCE [LARGE SCALE GENOMIC DNA]</scope>
    <source>
        <strain evidence="1 2">DSM 44489</strain>
    </source>
</reference>